<keyword evidence="2" id="KW-0812">Transmembrane</keyword>
<evidence type="ECO:0000256" key="1">
    <source>
        <dbReference type="ARBA" id="ARBA00006464"/>
    </source>
</evidence>
<dbReference type="OrthoDB" id="9801056at2"/>
<dbReference type="eggNOG" id="COG2148">
    <property type="taxonomic scope" value="Bacteria"/>
</dbReference>
<dbReference type="AlphaFoldDB" id="A1T075"/>
<dbReference type="STRING" id="357804.Ping_3457"/>
<proteinExistence type="inferred from homology"/>
<dbReference type="GO" id="GO:0016780">
    <property type="term" value="F:phosphotransferase activity, for other substituted phosphate groups"/>
    <property type="evidence" value="ECO:0007669"/>
    <property type="project" value="TreeGrafter"/>
</dbReference>
<evidence type="ECO:0000256" key="2">
    <source>
        <dbReference type="SAM" id="Phobius"/>
    </source>
</evidence>
<evidence type="ECO:0000259" key="4">
    <source>
        <dbReference type="Pfam" id="PF02397"/>
    </source>
</evidence>
<evidence type="ECO:0000259" key="3">
    <source>
        <dbReference type="Pfam" id="PF01370"/>
    </source>
</evidence>
<evidence type="ECO:0000313" key="6">
    <source>
        <dbReference type="Proteomes" id="UP000000639"/>
    </source>
</evidence>
<feature type="domain" description="NAD-dependent epimerase/dehydratase" evidence="3">
    <location>
        <begin position="3"/>
        <end position="224"/>
    </location>
</feature>
<dbReference type="PANTHER" id="PTHR30576">
    <property type="entry name" value="COLANIC BIOSYNTHESIS UDP-GLUCOSE LIPID CARRIER TRANSFERASE"/>
    <property type="match status" value="1"/>
</dbReference>
<dbReference type="CDD" id="cd05232">
    <property type="entry name" value="UDP_G4E_4_SDR_e"/>
    <property type="match status" value="1"/>
</dbReference>
<gene>
    <name evidence="5" type="ordered locus">Ping_3457</name>
</gene>
<dbReference type="Pfam" id="PF01370">
    <property type="entry name" value="Epimerase"/>
    <property type="match status" value="1"/>
</dbReference>
<dbReference type="HOGENOM" id="CLU_039271_0_0_6"/>
<dbReference type="Pfam" id="PF02397">
    <property type="entry name" value="Bac_transf"/>
    <property type="match status" value="1"/>
</dbReference>
<dbReference type="InterPro" id="IPR036291">
    <property type="entry name" value="NAD(P)-bd_dom_sf"/>
</dbReference>
<comment type="similarity">
    <text evidence="1">Belongs to the bacterial sugar transferase family.</text>
</comment>
<protein>
    <submittedName>
        <fullName evidence="5">Nucleoside-diphosphate-sugar epimerase</fullName>
    </submittedName>
</protein>
<keyword evidence="2" id="KW-1133">Transmembrane helix</keyword>
<reference evidence="5 6" key="1">
    <citation type="submission" date="2007-01" db="EMBL/GenBank/DDBJ databases">
        <title>Complete sequence of Psychromonas ingrahamii 37.</title>
        <authorList>
            <consortium name="US DOE Joint Genome Institute"/>
            <person name="Copeland A."/>
            <person name="Lucas S."/>
            <person name="Lapidus A."/>
            <person name="Barry K."/>
            <person name="Detter J.C."/>
            <person name="Glavina del Rio T."/>
            <person name="Hammon N."/>
            <person name="Israni S."/>
            <person name="Dalin E."/>
            <person name="Tice H."/>
            <person name="Pitluck S."/>
            <person name="Thompson L.S."/>
            <person name="Brettin T."/>
            <person name="Bruce D."/>
            <person name="Han C."/>
            <person name="Tapia R."/>
            <person name="Schmutz J."/>
            <person name="Larimer F."/>
            <person name="Land M."/>
            <person name="Hauser L."/>
            <person name="Kyrpides N."/>
            <person name="Ivanova N."/>
            <person name="Staley J."/>
            <person name="Richardson P."/>
        </authorList>
    </citation>
    <scope>NUCLEOTIDE SEQUENCE [LARGE SCALE GENOMIC DNA]</scope>
    <source>
        <strain evidence="5 6">37</strain>
    </source>
</reference>
<keyword evidence="2" id="KW-0472">Membrane</keyword>
<feature type="transmembrane region" description="Helical" evidence="2">
    <location>
        <begin position="333"/>
        <end position="356"/>
    </location>
</feature>
<dbReference type="Proteomes" id="UP000000639">
    <property type="component" value="Chromosome"/>
</dbReference>
<dbReference type="InterPro" id="IPR001509">
    <property type="entry name" value="Epimerase_deHydtase"/>
</dbReference>
<dbReference type="InterPro" id="IPR003362">
    <property type="entry name" value="Bact_transf"/>
</dbReference>
<organism evidence="5 6">
    <name type="scientific">Psychromonas ingrahamii (strain DSM 17664 / CCUG 51855 / 37)</name>
    <dbReference type="NCBI Taxonomy" id="357804"/>
    <lineage>
        <taxon>Bacteria</taxon>
        <taxon>Pseudomonadati</taxon>
        <taxon>Pseudomonadota</taxon>
        <taxon>Gammaproteobacteria</taxon>
        <taxon>Alteromonadales</taxon>
        <taxon>Psychromonadaceae</taxon>
        <taxon>Psychromonas</taxon>
    </lineage>
</organism>
<feature type="domain" description="Bacterial sugar transferase" evidence="4">
    <location>
        <begin position="329"/>
        <end position="498"/>
    </location>
</feature>
<sequence>MKIVLTGSTGFLGKELLTKLANEPVELIQIGRNEYNKNNPHYIYIKGLDSASQFNLAIYKCDVVIHCAARVHIMDDDSANPLEDFREVNSHGTLNLAQQAADAGVKRFIFISSIKVNGESTETVAPFKPDTDFVPTDPYGLSKYEAEVGLRKIAEQTGMEVVIIRPTLVYGPGVKANFAAMMKWVNKGVPLPLGGITDNRRSLVSIDNLVDLIIICIEHPNAANQTFLVSDDDDMSTSKLLVRMATALDVPNRMLPISSSWLTLAAKLIGKPATAQRLCGSLQVDISQTKELLNWKPPYSTPECLKKTADAFLYTSAQVTNNMNSFTIRTLDFLMAFLGLFVTFPILLIVTIIGYFDTGAPIFIQQRVGKNKRPFNLIKFRTMSVDTKSVASHLASTASITKLGSFLRKSKFDEIPQLINVLKGEMSFVGPRPNLFNQGALIIERESRGVYDVLPGITGLAQVNTIDMSTPQLLAETDQKMIQTITLKNYFQYIIKTATGSGSGDRVK</sequence>
<dbReference type="eggNOG" id="COG0451">
    <property type="taxonomic scope" value="Bacteria"/>
</dbReference>
<evidence type="ECO:0000313" key="5">
    <source>
        <dbReference type="EMBL" id="ABM05140.1"/>
    </source>
</evidence>
<keyword evidence="6" id="KW-1185">Reference proteome</keyword>
<name>A1T075_PSYIN</name>
<dbReference type="KEGG" id="pin:Ping_3457"/>
<dbReference type="PANTHER" id="PTHR30576:SF10">
    <property type="entry name" value="SLL5057 PROTEIN"/>
    <property type="match status" value="1"/>
</dbReference>
<accession>A1T075</accession>
<dbReference type="Gene3D" id="3.40.50.720">
    <property type="entry name" value="NAD(P)-binding Rossmann-like Domain"/>
    <property type="match status" value="1"/>
</dbReference>
<dbReference type="SUPFAM" id="SSF51735">
    <property type="entry name" value="NAD(P)-binding Rossmann-fold domains"/>
    <property type="match status" value="1"/>
</dbReference>
<dbReference type="EMBL" id="CP000510">
    <property type="protein sequence ID" value="ABM05140.1"/>
    <property type="molecule type" value="Genomic_DNA"/>
</dbReference>